<feature type="compositionally biased region" description="Basic and acidic residues" evidence="5">
    <location>
        <begin position="43"/>
        <end position="101"/>
    </location>
</feature>
<dbReference type="GO" id="GO:0005634">
    <property type="term" value="C:nucleus"/>
    <property type="evidence" value="ECO:0007669"/>
    <property type="project" value="UniProtKB-SubCell"/>
</dbReference>
<dbReference type="GO" id="GO:0006355">
    <property type="term" value="P:regulation of DNA-templated transcription"/>
    <property type="evidence" value="ECO:0007669"/>
    <property type="project" value="InterPro"/>
</dbReference>
<evidence type="ECO:0000256" key="2">
    <source>
        <dbReference type="ARBA" id="ARBA00022884"/>
    </source>
</evidence>
<keyword evidence="2 4" id="KW-0694">RNA-binding</keyword>
<accession>A0A8J5M6Y5</accession>
<comment type="caution">
    <text evidence="7">The sequence shown here is derived from an EMBL/GenBank/DDBJ whole genome shotgun (WGS) entry which is preliminary data.</text>
</comment>
<evidence type="ECO:0000256" key="4">
    <source>
        <dbReference type="PROSITE-ProRule" id="PRU00176"/>
    </source>
</evidence>
<dbReference type="SMART" id="SM00360">
    <property type="entry name" value="RRM"/>
    <property type="match status" value="1"/>
</dbReference>
<dbReference type="AlphaFoldDB" id="A0A8J5M6Y5"/>
<feature type="compositionally biased region" description="Gly residues" evidence="5">
    <location>
        <begin position="231"/>
        <end position="271"/>
    </location>
</feature>
<dbReference type="InterPro" id="IPR034870">
    <property type="entry name" value="TET_fam"/>
</dbReference>
<protein>
    <recommendedName>
        <fullName evidence="6">RRM domain-containing protein</fullName>
    </recommendedName>
</protein>
<name>A0A8J5M6Y5_9STRA</name>
<dbReference type="EMBL" id="JAENGY010000500">
    <property type="protein sequence ID" value="KAG6961578.1"/>
    <property type="molecule type" value="Genomic_DNA"/>
</dbReference>
<feature type="compositionally biased region" description="Basic and acidic residues" evidence="5">
    <location>
        <begin position="272"/>
        <end position="287"/>
    </location>
</feature>
<feature type="region of interest" description="Disordered" evidence="5">
    <location>
        <begin position="1"/>
        <end position="125"/>
    </location>
</feature>
<evidence type="ECO:0000256" key="5">
    <source>
        <dbReference type="SAM" id="MobiDB-lite"/>
    </source>
</evidence>
<evidence type="ECO:0000256" key="1">
    <source>
        <dbReference type="ARBA" id="ARBA00004123"/>
    </source>
</evidence>
<sequence>MCGPHIIDTCPAIGPPSRYLTATMSYRERDDRRGGSSSSSRYGGDRSRDRSRDRPRERDTYRRDGRDGARDRSRDRGRSDREAPRRSEPSSSSRDRERDGESAAGGSEQEESQPKATGAWDPAKEALDDPTWARIYISNLPTDVTSDELQEMFGAIGVVAREKQKRGYKDQWPFKIKIYTDTDGQPKGDAVLTYEDANAARTAPEFFNGADIRGKTIKVELAGKPEPPVGGWHGGGGGSGGRRGGSGGRYGGGDRYGGGGRGGGYSRYGGGGDRDFRDRPDRRSRPY</sequence>
<evidence type="ECO:0000259" key="6">
    <source>
        <dbReference type="PROSITE" id="PS50102"/>
    </source>
</evidence>
<keyword evidence="3" id="KW-0539">Nucleus</keyword>
<dbReference type="Pfam" id="PF00076">
    <property type="entry name" value="RRM_1"/>
    <property type="match status" value="1"/>
</dbReference>
<dbReference type="PANTHER" id="PTHR23238">
    <property type="entry name" value="RNA BINDING PROTEIN"/>
    <property type="match status" value="1"/>
</dbReference>
<keyword evidence="8" id="KW-1185">Reference proteome</keyword>
<dbReference type="InterPro" id="IPR000504">
    <property type="entry name" value="RRM_dom"/>
</dbReference>
<dbReference type="PROSITE" id="PS50102">
    <property type="entry name" value="RRM"/>
    <property type="match status" value="1"/>
</dbReference>
<dbReference type="GO" id="GO:0003723">
    <property type="term" value="F:RNA binding"/>
    <property type="evidence" value="ECO:0007669"/>
    <property type="project" value="UniProtKB-UniRule"/>
</dbReference>
<evidence type="ECO:0000256" key="3">
    <source>
        <dbReference type="ARBA" id="ARBA00023242"/>
    </source>
</evidence>
<evidence type="ECO:0000313" key="7">
    <source>
        <dbReference type="EMBL" id="KAG6961578.1"/>
    </source>
</evidence>
<dbReference type="CDD" id="cd12280">
    <property type="entry name" value="RRM_FET"/>
    <property type="match status" value="1"/>
</dbReference>
<reference evidence="7" key="1">
    <citation type="submission" date="2021-01" db="EMBL/GenBank/DDBJ databases">
        <title>Phytophthora aleatoria, a newly-described species from Pinus radiata is distinct from Phytophthora cactorum isolates based on comparative genomics.</title>
        <authorList>
            <person name="Mcdougal R."/>
            <person name="Panda P."/>
            <person name="Williams N."/>
            <person name="Studholme D.J."/>
        </authorList>
    </citation>
    <scope>NUCLEOTIDE SEQUENCE</scope>
    <source>
        <strain evidence="7">NZFS 4037</strain>
    </source>
</reference>
<gene>
    <name evidence="7" type="ORF">JG688_00009016</name>
</gene>
<feature type="domain" description="RRM" evidence="6">
    <location>
        <begin position="133"/>
        <end position="224"/>
    </location>
</feature>
<proteinExistence type="predicted"/>
<evidence type="ECO:0000313" key="8">
    <source>
        <dbReference type="Proteomes" id="UP000709295"/>
    </source>
</evidence>
<comment type="subcellular location">
    <subcellularLocation>
        <location evidence="1">Nucleus</location>
    </subcellularLocation>
</comment>
<dbReference type="Proteomes" id="UP000709295">
    <property type="component" value="Unassembled WGS sequence"/>
</dbReference>
<organism evidence="7 8">
    <name type="scientific">Phytophthora aleatoria</name>
    <dbReference type="NCBI Taxonomy" id="2496075"/>
    <lineage>
        <taxon>Eukaryota</taxon>
        <taxon>Sar</taxon>
        <taxon>Stramenopiles</taxon>
        <taxon>Oomycota</taxon>
        <taxon>Peronosporomycetes</taxon>
        <taxon>Peronosporales</taxon>
        <taxon>Peronosporaceae</taxon>
        <taxon>Phytophthora</taxon>
    </lineage>
</organism>
<feature type="region of interest" description="Disordered" evidence="5">
    <location>
        <begin position="222"/>
        <end position="287"/>
    </location>
</feature>